<keyword evidence="2" id="KW-1185">Reference proteome</keyword>
<proteinExistence type="predicted"/>
<dbReference type="GeneID" id="17352034"/>
<sequence length="124" mass="14674">MGLGPKATESDIMRFVFGLNIPLDSRGFVPFHRTVYELVLRANQEEIPEGELKRRMDRMVRRFLTRHAPKQEQELMNFQMAVTVLRIQRKWRQIAARRKAEREAARPMVPRLDLSRVQTWGTGR</sequence>
<dbReference type="AlphaFoldDB" id="E1ZNP1"/>
<dbReference type="Proteomes" id="UP000008141">
    <property type="component" value="Unassembled WGS sequence"/>
</dbReference>
<dbReference type="OrthoDB" id="416585at2759"/>
<name>E1ZNP1_CHLVA</name>
<protein>
    <submittedName>
        <fullName evidence="1">Expressed protein</fullName>
    </submittedName>
</protein>
<evidence type="ECO:0000313" key="2">
    <source>
        <dbReference type="Proteomes" id="UP000008141"/>
    </source>
</evidence>
<gene>
    <name evidence="1" type="ORF">CHLNCDRAFT_138745</name>
</gene>
<evidence type="ECO:0000313" key="1">
    <source>
        <dbReference type="EMBL" id="EFN52639.1"/>
    </source>
</evidence>
<organism evidence="2">
    <name type="scientific">Chlorella variabilis</name>
    <name type="common">Green alga</name>
    <dbReference type="NCBI Taxonomy" id="554065"/>
    <lineage>
        <taxon>Eukaryota</taxon>
        <taxon>Viridiplantae</taxon>
        <taxon>Chlorophyta</taxon>
        <taxon>core chlorophytes</taxon>
        <taxon>Trebouxiophyceae</taxon>
        <taxon>Chlorellales</taxon>
        <taxon>Chlorellaceae</taxon>
        <taxon>Chlorella clade</taxon>
        <taxon>Chlorella</taxon>
    </lineage>
</organism>
<dbReference type="KEGG" id="cvr:CHLNCDRAFT_138745"/>
<dbReference type="InParanoid" id="E1ZNP1"/>
<dbReference type="RefSeq" id="XP_005844741.1">
    <property type="nucleotide sequence ID" value="XM_005844679.1"/>
</dbReference>
<reference evidence="1 2" key="1">
    <citation type="journal article" date="2010" name="Plant Cell">
        <title>The Chlorella variabilis NC64A genome reveals adaptation to photosymbiosis, coevolution with viruses, and cryptic sex.</title>
        <authorList>
            <person name="Blanc G."/>
            <person name="Duncan G."/>
            <person name="Agarkova I."/>
            <person name="Borodovsky M."/>
            <person name="Gurnon J."/>
            <person name="Kuo A."/>
            <person name="Lindquist E."/>
            <person name="Lucas S."/>
            <person name="Pangilinan J."/>
            <person name="Polle J."/>
            <person name="Salamov A."/>
            <person name="Terry A."/>
            <person name="Yamada T."/>
            <person name="Dunigan D.D."/>
            <person name="Grigoriev I.V."/>
            <person name="Claverie J.M."/>
            <person name="Van Etten J.L."/>
        </authorList>
    </citation>
    <scope>NUCLEOTIDE SEQUENCE [LARGE SCALE GENOMIC DNA]</scope>
    <source>
        <strain evidence="1 2">NC64A</strain>
    </source>
</reference>
<dbReference type="EMBL" id="GL433855">
    <property type="protein sequence ID" value="EFN52639.1"/>
    <property type="molecule type" value="Genomic_DNA"/>
</dbReference>
<accession>E1ZNP1</accession>